<dbReference type="PROSITE" id="PS51892">
    <property type="entry name" value="SUBTILASE"/>
    <property type="match status" value="1"/>
</dbReference>
<evidence type="ECO:0000259" key="9">
    <source>
        <dbReference type="Pfam" id="PF00082"/>
    </source>
</evidence>
<dbReference type="InterPro" id="IPR008979">
    <property type="entry name" value="Galactose-bd-like_sf"/>
</dbReference>
<feature type="active site" description="Charge relay system" evidence="5">
    <location>
        <position position="296"/>
    </location>
</feature>
<organism evidence="10 11">
    <name type="scientific">Wenzhouxiangella limi</name>
    <dbReference type="NCBI Taxonomy" id="2707351"/>
    <lineage>
        <taxon>Bacteria</taxon>
        <taxon>Pseudomonadati</taxon>
        <taxon>Pseudomonadota</taxon>
        <taxon>Gammaproteobacteria</taxon>
        <taxon>Chromatiales</taxon>
        <taxon>Wenzhouxiangellaceae</taxon>
        <taxon>Wenzhouxiangella</taxon>
    </lineage>
</organism>
<dbReference type="InterPro" id="IPR036852">
    <property type="entry name" value="Peptidase_S8/S53_dom_sf"/>
</dbReference>
<dbReference type="PROSITE" id="PS00138">
    <property type="entry name" value="SUBTILASE_SER"/>
    <property type="match status" value="1"/>
</dbReference>
<dbReference type="InterPro" id="IPR015500">
    <property type="entry name" value="Peptidase_S8_subtilisin-rel"/>
</dbReference>
<evidence type="ECO:0000256" key="7">
    <source>
        <dbReference type="SAM" id="MobiDB-lite"/>
    </source>
</evidence>
<keyword evidence="4 5" id="KW-0720">Serine protease</keyword>
<dbReference type="Gene3D" id="2.60.40.10">
    <property type="entry name" value="Immunoglobulins"/>
    <property type="match status" value="1"/>
</dbReference>
<evidence type="ECO:0000256" key="1">
    <source>
        <dbReference type="ARBA" id="ARBA00011073"/>
    </source>
</evidence>
<dbReference type="EMBL" id="JAAGSC010000023">
    <property type="protein sequence ID" value="NDY94265.1"/>
    <property type="molecule type" value="Genomic_DNA"/>
</dbReference>
<sequence length="1204" mass="126784">MGLRHNMLAVALAALLGFLPGSRALADEVWVRIDQPDTMLRAQLPDEAIDYGAFVWMPERVLPDAARGVSRIHRQERPFSMPVAGRTTDPATLPDAGRRVTADPEESGFHLVQFRGPVKHAWLNSLRARGLEPMQFIAPNAYLVWGREDQLPPSHARSGHPVRFAGSLPSSTRVHPLRNTPDPHEHARAMIYGPAAHATLAAMRKAGARVRDWRAVGGRLFVVDMQVEPARYPDLLAIAGVLTVQQVSQDAGPRGEMANQSVVTLRTPGQTLEPGYRDWLNAIGLDGDGVVVAVVDAGVRQTHQDLAGRFVDCAPGTTTPSSCSQANDDHGTHVAGAIAGTGASNTLDDAGFLRGLGMAPGARLVQQRYPPLLAAGPAGMLPGGMLTIFAESALSGAVLANNSWGPSGTPQGYDIPSREVDLVTRNALPDARHPAPILPVWSIMNGGGDNPDSVCAPASLGAPDEAKNVLAVGSSKMQFGDGSQRPGLFDISANSAHGPACDGRRVPQLIAPGCATDNPIATADDAYSSNFCGTSMASPVVTGAAALFVEQYRASHGGATPSPALIKARLTASARDLQGFRDADGLVLEHRPDRKQGWGRLDAEAVLRPDQEVFMLDQTRIFNATGQAWTGRFTPVDPTAPMQVMLAWSDAPGHGLGGTMPAWVNDLDLIVHQEGVSLYGNGFGTDGFSITGTSPDPANNLEGVVLAADQHQGEPVRIEVLAANLAADAIDPWNPGVPAQDFALACVNCERAPDFTLSLSPQALRGCVDEGPLTAQATVRSVLGFEEPVSLTAQALDGFGGTLDLQAVTELPAFSTTLSVETKAVEAGDYRVLIEGSSVEAGSISSILDLGLDAPLSTGPDAVSPSSEEPVSIAAGFAWTALDGAEQYRFELASSPDFSNPLEQRVLEVPAWQPQRWLEPGSTYYWRVRGENACGAGTVSETFSIETETGPASALGFVTQPDPDGQGGFVAPIEVEILDADGERMTGDNQSLVELSLDQAPDGTGLTGTLVSRANAGVATFEDLGISAEVDGDFALRASLNANESLALEGFSLGTLQTEVREAAAGLTSASSVVGLAFSGTVTGITDSPSFASDLRLVISAPDGRGASLGGFETASDQPWEFEGEDSSSDGAYRSEHPTLFSDPGAPVADEGFWQFEFRNDFASGELMSWDEVVITLIKQPIETVSDSAPIQGSRIFQDRFETD</sequence>
<evidence type="ECO:0000256" key="5">
    <source>
        <dbReference type="PROSITE-ProRule" id="PRU01240"/>
    </source>
</evidence>
<keyword evidence="11" id="KW-1185">Reference proteome</keyword>
<keyword evidence="8" id="KW-0732">Signal</keyword>
<dbReference type="PROSITE" id="PS00136">
    <property type="entry name" value="SUBTILASE_ASP"/>
    <property type="match status" value="1"/>
</dbReference>
<feature type="domain" description="Peptidase S8/S53" evidence="9">
    <location>
        <begin position="287"/>
        <end position="599"/>
    </location>
</feature>
<feature type="active site" description="Charge relay system" evidence="5">
    <location>
        <position position="330"/>
    </location>
</feature>
<dbReference type="Proteomes" id="UP000484885">
    <property type="component" value="Unassembled WGS sequence"/>
</dbReference>
<dbReference type="Gene3D" id="3.40.50.200">
    <property type="entry name" value="Peptidase S8/S53 domain"/>
    <property type="match status" value="1"/>
</dbReference>
<dbReference type="PANTHER" id="PTHR43399:SF4">
    <property type="entry name" value="CELL WALL-ASSOCIATED PROTEASE"/>
    <property type="match status" value="1"/>
</dbReference>
<feature type="region of interest" description="Disordered" evidence="7">
    <location>
        <begin position="154"/>
        <end position="174"/>
    </location>
</feature>
<dbReference type="InterPro" id="IPR051048">
    <property type="entry name" value="Peptidase_S8/S53_subtilisin"/>
</dbReference>
<dbReference type="InterPro" id="IPR023827">
    <property type="entry name" value="Peptidase_S8_Asp-AS"/>
</dbReference>
<proteinExistence type="inferred from homology"/>
<dbReference type="SUPFAM" id="SSF52743">
    <property type="entry name" value="Subtilisin-like"/>
    <property type="match status" value="1"/>
</dbReference>
<dbReference type="PANTHER" id="PTHR43399">
    <property type="entry name" value="SUBTILISIN-RELATED"/>
    <property type="match status" value="1"/>
</dbReference>
<evidence type="ECO:0000256" key="2">
    <source>
        <dbReference type="ARBA" id="ARBA00022670"/>
    </source>
</evidence>
<dbReference type="PROSITE" id="PS00137">
    <property type="entry name" value="SUBTILASE_HIS"/>
    <property type="match status" value="1"/>
</dbReference>
<feature type="signal peptide" evidence="8">
    <location>
        <begin position="1"/>
        <end position="26"/>
    </location>
</feature>
<dbReference type="GO" id="GO:0006508">
    <property type="term" value="P:proteolysis"/>
    <property type="evidence" value="ECO:0007669"/>
    <property type="project" value="UniProtKB-KW"/>
</dbReference>
<dbReference type="InterPro" id="IPR000209">
    <property type="entry name" value="Peptidase_S8/S53_dom"/>
</dbReference>
<dbReference type="Gene3D" id="2.60.120.380">
    <property type="match status" value="1"/>
</dbReference>
<keyword evidence="3 5" id="KW-0378">Hydrolase</keyword>
<comment type="caution">
    <text evidence="10">The sequence shown here is derived from an EMBL/GenBank/DDBJ whole genome shotgun (WGS) entry which is preliminary data.</text>
</comment>
<evidence type="ECO:0000256" key="3">
    <source>
        <dbReference type="ARBA" id="ARBA00022801"/>
    </source>
</evidence>
<name>A0A845V2N4_9GAMM</name>
<feature type="active site" description="Charge relay system" evidence="5">
    <location>
        <position position="535"/>
    </location>
</feature>
<evidence type="ECO:0000256" key="4">
    <source>
        <dbReference type="ARBA" id="ARBA00022825"/>
    </source>
</evidence>
<reference evidence="10 11" key="1">
    <citation type="submission" date="2020-02" db="EMBL/GenBank/DDBJ databases">
        <authorList>
            <person name="Zhang X.-Y."/>
        </authorList>
    </citation>
    <scope>NUCLEOTIDE SEQUENCE [LARGE SCALE GENOMIC DNA]</scope>
    <source>
        <strain evidence="10 11">C33</strain>
    </source>
</reference>
<feature type="chain" id="PRO_5032728664" evidence="8">
    <location>
        <begin position="27"/>
        <end position="1204"/>
    </location>
</feature>
<dbReference type="GO" id="GO:0004252">
    <property type="term" value="F:serine-type endopeptidase activity"/>
    <property type="evidence" value="ECO:0007669"/>
    <property type="project" value="UniProtKB-UniRule"/>
</dbReference>
<dbReference type="InterPro" id="IPR023828">
    <property type="entry name" value="Peptidase_S8_Ser-AS"/>
</dbReference>
<accession>A0A845V2N4</accession>
<evidence type="ECO:0000256" key="6">
    <source>
        <dbReference type="RuleBase" id="RU003355"/>
    </source>
</evidence>
<dbReference type="SUPFAM" id="SSF49785">
    <property type="entry name" value="Galactose-binding domain-like"/>
    <property type="match status" value="1"/>
</dbReference>
<evidence type="ECO:0000313" key="11">
    <source>
        <dbReference type="Proteomes" id="UP000484885"/>
    </source>
</evidence>
<dbReference type="InterPro" id="IPR022398">
    <property type="entry name" value="Peptidase_S8_His-AS"/>
</dbReference>
<keyword evidence="2 5" id="KW-0645">Protease</keyword>
<evidence type="ECO:0000313" key="10">
    <source>
        <dbReference type="EMBL" id="NDY94265.1"/>
    </source>
</evidence>
<gene>
    <name evidence="10" type="ORF">G3I74_00780</name>
</gene>
<dbReference type="AlphaFoldDB" id="A0A845V2N4"/>
<comment type="similarity">
    <text evidence="1 5 6">Belongs to the peptidase S8 family.</text>
</comment>
<evidence type="ECO:0000256" key="8">
    <source>
        <dbReference type="SAM" id="SignalP"/>
    </source>
</evidence>
<protein>
    <submittedName>
        <fullName evidence="10">S8 family serine peptidase</fullName>
    </submittedName>
</protein>
<dbReference type="PRINTS" id="PR00723">
    <property type="entry name" value="SUBTILISIN"/>
</dbReference>
<dbReference type="InterPro" id="IPR013783">
    <property type="entry name" value="Ig-like_fold"/>
</dbReference>
<feature type="region of interest" description="Disordered" evidence="7">
    <location>
        <begin position="1110"/>
        <end position="1134"/>
    </location>
</feature>
<dbReference type="Pfam" id="PF00082">
    <property type="entry name" value="Peptidase_S8"/>
    <property type="match status" value="1"/>
</dbReference>
<dbReference type="RefSeq" id="WP_164209063.1">
    <property type="nucleotide sequence ID" value="NZ_JAAGSC010000023.1"/>
</dbReference>